<proteinExistence type="predicted"/>
<feature type="domain" description="Transposase DDE" evidence="3">
    <location>
        <begin position="411"/>
        <end position="507"/>
    </location>
</feature>
<dbReference type="NCBIfam" id="NF033578">
    <property type="entry name" value="transpos_IS5_1"/>
    <property type="match status" value="1"/>
</dbReference>
<dbReference type="PANTHER" id="PTHR33803">
    <property type="entry name" value="IS1478 TRANSPOSASE"/>
    <property type="match status" value="1"/>
</dbReference>
<dbReference type="InterPro" id="IPR025668">
    <property type="entry name" value="Tnp_DDE_dom"/>
</dbReference>
<dbReference type="Pfam" id="PF05598">
    <property type="entry name" value="DUF772"/>
    <property type="match status" value="1"/>
</dbReference>
<feature type="domain" description="Transposase InsH N-terminal" evidence="2">
    <location>
        <begin position="20"/>
        <end position="116"/>
    </location>
</feature>
<name>A0A1S7LKE2_MAGMO</name>
<dbReference type="Pfam" id="PF13586">
    <property type="entry name" value="DDE_Tnp_1_2"/>
    <property type="match status" value="1"/>
</dbReference>
<evidence type="ECO:0000313" key="5">
    <source>
        <dbReference type="EMBL" id="CRH07375.1"/>
    </source>
</evidence>
<evidence type="ECO:0000256" key="1">
    <source>
        <dbReference type="SAM" id="MobiDB-lite"/>
    </source>
</evidence>
<evidence type="ECO:0000313" key="4">
    <source>
        <dbReference type="EMBL" id="CRH06496.1"/>
    </source>
</evidence>
<dbReference type="InterPro" id="IPR008490">
    <property type="entry name" value="Transposase_InsH_N"/>
</dbReference>
<dbReference type="InterPro" id="IPR047710">
    <property type="entry name" value="Transpos_IS5-like"/>
</dbReference>
<dbReference type="EMBL" id="LO017727">
    <property type="protein sequence ID" value="CRH07375.1"/>
    <property type="molecule type" value="Genomic_DNA"/>
</dbReference>
<feature type="region of interest" description="Disordered" evidence="1">
    <location>
        <begin position="144"/>
        <end position="189"/>
    </location>
</feature>
<feature type="compositionally biased region" description="Acidic residues" evidence="1">
    <location>
        <begin position="152"/>
        <end position="185"/>
    </location>
</feature>
<accession>A0A1S7LKE2</accession>
<organism evidence="5">
    <name type="scientific">Magnetococcus massalia (strain MO-1)</name>
    <dbReference type="NCBI Taxonomy" id="451514"/>
    <lineage>
        <taxon>Bacteria</taxon>
        <taxon>Pseudomonadati</taxon>
        <taxon>Pseudomonadota</taxon>
        <taxon>Magnetococcia</taxon>
        <taxon>Magnetococcales</taxon>
        <taxon>Magnetococcaceae</taxon>
        <taxon>Magnetococcus</taxon>
    </lineage>
</organism>
<protein>
    <submittedName>
        <fullName evidence="5">Transposase</fullName>
    </submittedName>
</protein>
<reference evidence="5" key="1">
    <citation type="submission" date="2015-04" db="EMBL/GenBank/DDBJ databases">
        <authorList>
            <person name="Syromyatnikov M.Y."/>
            <person name="Popov V.N."/>
        </authorList>
    </citation>
    <scope>NUCLEOTIDE SEQUENCE</scope>
    <source>
        <strain evidence="5">MO-1</strain>
    </source>
</reference>
<sequence length="557" mass="64720">MIRYSSAKQQTLPGFESPFEQGLDARNRWVKLAEVIPWDELVDAYSSRMSSGHGRPAKSPRLVIGAMIIKHRQRWTDEETVEQIRENPYLQYFCGFTSFKLEQPFAPSLFVEVRRRMGGEVFEAFEQAVQGKLEQIIKARQESAKAAIAEQEPVDGGDDDEPPESPPGGEEEIEQSKEEQEEEEPNPQGKLIMDATVSEQAIRYPTDLGTLNEAREISEALIDRLYPMSGLQKKPRTYRQKARQDFLALTKKRNPRRKKLRRGIKQQLQYLRRNLGHIEMLLECHAPRYALFLGGYAPLAEKVHPDCLRYRHLRQYWVIQTVYAQQKEMYDKESRRCDDRIVSISQPHIRPIVRGKAGKKVEFGAKLSASLDGNGLARVDELRWDAFNESEDLPDQVEAYKKRHGHYPEVVLADNIYGTRTNRAYCKERGIRFGGKPLGRPKKQTEKNKQEILESKRQQRKDYLERIPIEGKFGQGKNRHGLERIRAKLKETSEAWIRSIFLVMNLRVLLRLFFARNRPAFYTIQRILGPLWPPSMVGVRSSLIRDPYVQRMACVRR</sequence>
<evidence type="ECO:0000259" key="3">
    <source>
        <dbReference type="Pfam" id="PF13586"/>
    </source>
</evidence>
<evidence type="ECO:0000259" key="2">
    <source>
        <dbReference type="Pfam" id="PF05598"/>
    </source>
</evidence>
<gene>
    <name evidence="4" type="ORF">MAGMO_2336</name>
    <name evidence="5" type="ORF">MAGMO_3236</name>
</gene>
<dbReference type="EMBL" id="LO017727">
    <property type="protein sequence ID" value="CRH06496.1"/>
    <property type="molecule type" value="Genomic_DNA"/>
</dbReference>
<dbReference type="PANTHER" id="PTHR33803:SF3">
    <property type="entry name" value="BLL1974 PROTEIN"/>
    <property type="match status" value="1"/>
</dbReference>
<dbReference type="AlphaFoldDB" id="A0A1S7LKE2"/>